<evidence type="ECO:0000259" key="8">
    <source>
        <dbReference type="PROSITE" id="PS50983"/>
    </source>
</evidence>
<comment type="similarity">
    <text evidence="2">Belongs to the bacterial solute-binding protein 8 family.</text>
</comment>
<comment type="subcellular location">
    <subcellularLocation>
        <location evidence="1">Cell envelope</location>
    </subcellularLocation>
</comment>
<keyword evidence="10" id="KW-1185">Reference proteome</keyword>
<evidence type="ECO:0000256" key="2">
    <source>
        <dbReference type="ARBA" id="ARBA00008814"/>
    </source>
</evidence>
<keyword evidence="6" id="KW-0804">Transcription</keyword>
<dbReference type="GO" id="GO:0030288">
    <property type="term" value="C:outer membrane-bounded periplasmic space"/>
    <property type="evidence" value="ECO:0007669"/>
    <property type="project" value="TreeGrafter"/>
</dbReference>
<organism evidence="9 10">
    <name type="scientific">Metasolibacillus meyeri</name>
    <dbReference type="NCBI Taxonomy" id="1071052"/>
    <lineage>
        <taxon>Bacteria</taxon>
        <taxon>Bacillati</taxon>
        <taxon>Bacillota</taxon>
        <taxon>Bacilli</taxon>
        <taxon>Bacillales</taxon>
        <taxon>Caryophanaceae</taxon>
        <taxon>Metasolibacillus</taxon>
    </lineage>
</organism>
<feature type="domain" description="Fe/B12 periplasmic-binding" evidence="8">
    <location>
        <begin position="358"/>
        <end position="616"/>
    </location>
</feature>
<dbReference type="PANTHER" id="PTHR30532">
    <property type="entry name" value="IRON III DICITRATE-BINDING PERIPLASMIC PROTEIN"/>
    <property type="match status" value="1"/>
</dbReference>
<dbReference type="SUPFAM" id="SSF53807">
    <property type="entry name" value="Helical backbone' metal receptor"/>
    <property type="match status" value="1"/>
</dbReference>
<evidence type="ECO:0000256" key="6">
    <source>
        <dbReference type="ARBA" id="ARBA00023163"/>
    </source>
</evidence>
<dbReference type="Gene3D" id="3.40.50.1980">
    <property type="entry name" value="Nitrogenase molybdenum iron protein domain"/>
    <property type="match status" value="2"/>
</dbReference>
<dbReference type="SMART" id="SM00342">
    <property type="entry name" value="HTH_ARAC"/>
    <property type="match status" value="1"/>
</dbReference>
<sequence length="620" mass="70656">MEQNINRFLLEQMFLKVLRVEHIESSSIDWSSHVQSNAWIIVAEGDICLTIDNQPYTIAGFQIIHLTKRGPLSMRATTKVSIYVIDYIGEILYRDELLLALQQQASLGQPIFFYTLINPFVVIEMANNLYCHYQKKQMLAVQADFHQLMAQVFAELGQQEQKHSVLEQALAYIERHLYQPISIQDVAQHTQLSTQKLFMLFQAHFGHGPKQYIQQQQRQLAQKYIQQPHYQIKDIAQAMHFNTEIYFSRAFKKWTGLTPSEYLEKSIIDKSEKPINNENHFQYNNSQLMQAKLFENGSNTIMLKKLATPFLVSLILLLAACGADSTQKTEDAPKEEATTRVIIDDAGREVEIPIKPERIVTDWYLGQVLALDIVPVGAVVANLDYAAFLKQYYKEGDITNIGTDGSVSLEKVLELKPDLIITWNVDDVEKFEKIAPTIVFSESAHQGASDEIKAMGDYLDRQAEADAFVQDFEKRIDAARQKIYAAIPEDATFTIFDVFEKNATVVANDSVSGGRALYQVLGMKPQEKVQELFDTKESNNGRYDVSYEVVGDYVGDYVFVINFFNKDENFPATWTNLDVVKNNKTLHLAPEYYFASDPLSVLHQAEEMAETIVEAAKSAR</sequence>
<dbReference type="GO" id="GO:0043565">
    <property type="term" value="F:sequence-specific DNA binding"/>
    <property type="evidence" value="ECO:0007669"/>
    <property type="project" value="InterPro"/>
</dbReference>
<keyword evidence="4" id="KW-0732">Signal</keyword>
<name>A0AAW9NT88_9BACL</name>
<evidence type="ECO:0000256" key="5">
    <source>
        <dbReference type="ARBA" id="ARBA00023015"/>
    </source>
</evidence>
<dbReference type="GO" id="GO:1901678">
    <property type="term" value="P:iron coordination entity transport"/>
    <property type="evidence" value="ECO:0007669"/>
    <property type="project" value="UniProtKB-ARBA"/>
</dbReference>
<dbReference type="Pfam" id="PF01497">
    <property type="entry name" value="Peripla_BP_2"/>
    <property type="match status" value="1"/>
</dbReference>
<dbReference type="RefSeq" id="WP_326122135.1">
    <property type="nucleotide sequence ID" value="NZ_JARSFG010000006.1"/>
</dbReference>
<gene>
    <name evidence="9" type="ORF">P9B03_04250</name>
</gene>
<keyword evidence="3" id="KW-0813">Transport</keyword>
<comment type="caution">
    <text evidence="9">The sequence shown here is derived from an EMBL/GenBank/DDBJ whole genome shotgun (WGS) entry which is preliminary data.</text>
</comment>
<dbReference type="InterPro" id="IPR018060">
    <property type="entry name" value="HTH_AraC"/>
</dbReference>
<dbReference type="InterPro" id="IPR002491">
    <property type="entry name" value="ABC_transptr_periplasmic_BD"/>
</dbReference>
<accession>A0AAW9NT88</accession>
<evidence type="ECO:0000313" key="9">
    <source>
        <dbReference type="EMBL" id="MEC1177685.1"/>
    </source>
</evidence>
<reference evidence="9 10" key="1">
    <citation type="submission" date="2023-03" db="EMBL/GenBank/DDBJ databases">
        <title>Bacillus Genome Sequencing.</title>
        <authorList>
            <person name="Dunlap C."/>
        </authorList>
    </citation>
    <scope>NUCLEOTIDE SEQUENCE [LARGE SCALE GENOMIC DNA]</scope>
    <source>
        <strain evidence="9 10">B-59205</strain>
    </source>
</reference>
<dbReference type="InterPro" id="IPR051313">
    <property type="entry name" value="Bact_iron-sidero_bind"/>
</dbReference>
<dbReference type="Pfam" id="PF12833">
    <property type="entry name" value="HTH_18"/>
    <property type="match status" value="1"/>
</dbReference>
<dbReference type="SUPFAM" id="SSF46689">
    <property type="entry name" value="Homeodomain-like"/>
    <property type="match status" value="2"/>
</dbReference>
<dbReference type="Proteomes" id="UP001344888">
    <property type="component" value="Unassembled WGS sequence"/>
</dbReference>
<evidence type="ECO:0000313" key="10">
    <source>
        <dbReference type="Proteomes" id="UP001344888"/>
    </source>
</evidence>
<evidence type="ECO:0000256" key="4">
    <source>
        <dbReference type="ARBA" id="ARBA00022729"/>
    </source>
</evidence>
<protein>
    <submittedName>
        <fullName evidence="9">ABC transporter substrate-binding protein</fullName>
    </submittedName>
</protein>
<feature type="domain" description="HTH araC/xylS-type" evidence="7">
    <location>
        <begin position="167"/>
        <end position="265"/>
    </location>
</feature>
<dbReference type="GO" id="GO:0003700">
    <property type="term" value="F:DNA-binding transcription factor activity"/>
    <property type="evidence" value="ECO:0007669"/>
    <property type="project" value="InterPro"/>
</dbReference>
<dbReference type="AlphaFoldDB" id="A0AAW9NT88"/>
<dbReference type="EMBL" id="JARSFG010000006">
    <property type="protein sequence ID" value="MEC1177685.1"/>
    <property type="molecule type" value="Genomic_DNA"/>
</dbReference>
<dbReference type="PROSITE" id="PS50983">
    <property type="entry name" value="FE_B12_PBP"/>
    <property type="match status" value="1"/>
</dbReference>
<proteinExistence type="inferred from homology"/>
<dbReference type="Gene3D" id="1.10.10.60">
    <property type="entry name" value="Homeodomain-like"/>
    <property type="match status" value="2"/>
</dbReference>
<evidence type="ECO:0000256" key="1">
    <source>
        <dbReference type="ARBA" id="ARBA00004196"/>
    </source>
</evidence>
<dbReference type="PANTHER" id="PTHR30532:SF26">
    <property type="entry name" value="IRON(3+)-HYDROXAMATE-BINDING PROTEIN FHUD"/>
    <property type="match status" value="1"/>
</dbReference>
<dbReference type="PROSITE" id="PS01124">
    <property type="entry name" value="HTH_ARAC_FAMILY_2"/>
    <property type="match status" value="1"/>
</dbReference>
<dbReference type="InterPro" id="IPR009057">
    <property type="entry name" value="Homeodomain-like_sf"/>
</dbReference>
<keyword evidence="5" id="KW-0805">Transcription regulation</keyword>
<evidence type="ECO:0000256" key="3">
    <source>
        <dbReference type="ARBA" id="ARBA00022448"/>
    </source>
</evidence>
<evidence type="ECO:0000259" key="7">
    <source>
        <dbReference type="PROSITE" id="PS01124"/>
    </source>
</evidence>